<accession>A0A9N9UG40</accession>
<name>A0A9N9UG40_9HYPO</name>
<dbReference type="EMBL" id="CABFNO020001394">
    <property type="protein sequence ID" value="CAG9985003.1"/>
    <property type="molecule type" value="Genomic_DNA"/>
</dbReference>
<proteinExistence type="predicted"/>
<gene>
    <name evidence="1" type="ORF">CBYS24578_00006685</name>
</gene>
<dbReference type="OrthoDB" id="3927840at2759"/>
<evidence type="ECO:0000313" key="2">
    <source>
        <dbReference type="Proteomes" id="UP000754883"/>
    </source>
</evidence>
<comment type="caution">
    <text evidence="1">The sequence shown here is derived from an EMBL/GenBank/DDBJ whole genome shotgun (WGS) entry which is preliminary data.</text>
</comment>
<keyword evidence="2" id="KW-1185">Reference proteome</keyword>
<organism evidence="1 2">
    <name type="scientific">Clonostachys byssicola</name>
    <dbReference type="NCBI Taxonomy" id="160290"/>
    <lineage>
        <taxon>Eukaryota</taxon>
        <taxon>Fungi</taxon>
        <taxon>Dikarya</taxon>
        <taxon>Ascomycota</taxon>
        <taxon>Pezizomycotina</taxon>
        <taxon>Sordariomycetes</taxon>
        <taxon>Hypocreomycetidae</taxon>
        <taxon>Hypocreales</taxon>
        <taxon>Bionectriaceae</taxon>
        <taxon>Clonostachys</taxon>
    </lineage>
</organism>
<protein>
    <submittedName>
        <fullName evidence="1">Uncharacterized protein</fullName>
    </submittedName>
</protein>
<evidence type="ECO:0000313" key="1">
    <source>
        <dbReference type="EMBL" id="CAG9985003.1"/>
    </source>
</evidence>
<sequence>MNAAEPELWSFLEFHQSDYHHLWDLDVPPHFIPPAKRHPRPITASTDQYNQHNKCQQRGEKFFKMLQESYDDNPARLQVVCYRVTHLCTVVHPEGPLCGIILSFFQNLETLELHGTDPKADFEEIPEHEITWPSLPRLRFARLFGHIPRNIVKWIMRSSSTLERLEIGLFDRPICPGEDGRDIYDPLPEEAIGTMENGTPDYGSLHEGVLIPRPMGGFLPDDVELDLPKLKHLFLCSSARDPRSRGDFGLEDGDFDWDEVYDGYMMQYSWSTRAEEATFAAWRRLLLGCRESLEVLVLDQRTGAEYIEMDEFGRDDYVSLNRSGRINHALVALVQDLITDKNLFPALKWVYLYGFAVGVRPETRPNAKAPGGRLMLALRERGVQCEARLGGWCCFDYTRGSSDWVNWGYSPRDHEDDEEEAGFNMNGTTSRCCRCTGYLFTLGALEQDNKLQLLNMLTSIFCHTVDPCLFNIYDVPSFKHTSLVSPITLL</sequence>
<reference evidence="1" key="1">
    <citation type="submission" date="2021-10" db="EMBL/GenBank/DDBJ databases">
        <authorList>
            <person name="Piombo E."/>
        </authorList>
    </citation>
    <scope>NUCLEOTIDE SEQUENCE</scope>
</reference>
<dbReference type="Proteomes" id="UP000754883">
    <property type="component" value="Unassembled WGS sequence"/>
</dbReference>
<dbReference type="AlphaFoldDB" id="A0A9N9UG40"/>